<reference evidence="3" key="2">
    <citation type="submission" date="2008-05" db="EMBL/GenBank/DDBJ databases">
        <title>Genome sequence of Clostridium botulinum Ba4 strain 657.</title>
        <authorList>
            <person name="Shrivastava S."/>
            <person name="Brown J.L."/>
            <person name="Bruce D."/>
            <person name="Detter C."/>
            <person name="Munk C."/>
            <person name="Smith L.A."/>
            <person name="Smith T.J."/>
            <person name="Sutton G."/>
            <person name="Brettin T.S."/>
        </authorList>
    </citation>
    <scope>NUCLEOTIDE SEQUENCE [LARGE SCALE GENOMIC DNA]</scope>
    <source>
        <strain evidence="3">657 / Type Ba4</strain>
    </source>
</reference>
<dbReference type="PROSITE" id="PS51750">
    <property type="entry name" value="BRO_N"/>
    <property type="match status" value="1"/>
</dbReference>
<proteinExistence type="predicted"/>
<evidence type="ECO:0000259" key="1">
    <source>
        <dbReference type="PROSITE" id="PS51750"/>
    </source>
</evidence>
<dbReference type="KEGG" id="cbi:CLJ_B2576"/>
<dbReference type="Pfam" id="PF03374">
    <property type="entry name" value="ANT"/>
    <property type="match status" value="1"/>
</dbReference>
<reference evidence="2 3" key="1">
    <citation type="journal article" date="2007" name="PLoS ONE">
        <title>Analysis of the neurotoxin complex genes in Clostridium botulinum A1-A4 and B1 strains: BoNT/A3, /Ba4 and /B1 clusters are located within plasmids.</title>
        <authorList>
            <person name="Smith T.J."/>
            <person name="Hill K.K."/>
            <person name="Foley B.T."/>
            <person name="Detter J.C."/>
            <person name="Munk A.C."/>
            <person name="Bruce D.C."/>
            <person name="Doggett N.A."/>
            <person name="Smith L.A."/>
            <person name="Marks J.D."/>
            <person name="Xie G."/>
            <person name="Brettin T.S."/>
        </authorList>
    </citation>
    <scope>NUCLEOTIDE SEQUENCE [LARGE SCALE GENOMIC DNA]</scope>
    <source>
        <strain evidence="3">657 / Type Ba4</strain>
    </source>
</reference>
<sequence>MGNELQVFRFKGQAIDILTKEDVNFEFDGDFLIHGKQTVQNLGYSENSKPLRELEEDEKYLVKNSDVLKQHYRKLNNAGEIFITESGLYSLAFNSKLQSAKEFTKWVKKEVLPSIRRHGAYMTENVLDEVINNPDFGIKLLTELKKEKEEKKKLQLQNKQKDQLIGELKPKADYTDRILKNKGLVTTTQIAKDYGMSAQEMNKLLHDLKVQYKQSGQWLLYSKYHNKGYTHSETIDIVRSDGTPDITMNTKWTQKGRLFLYNLLKSKNVLPIIEQTAQNEVAVGRET</sequence>
<dbReference type="Proteomes" id="UP000002333">
    <property type="component" value="Chromosome"/>
</dbReference>
<evidence type="ECO:0000313" key="2">
    <source>
        <dbReference type="EMBL" id="ACQ53851.1"/>
    </source>
</evidence>
<name>A0A3F3A0M6_CLOB6</name>
<dbReference type="EMBL" id="CP001083">
    <property type="protein sequence ID" value="ACQ53851.1"/>
    <property type="molecule type" value="Genomic_DNA"/>
</dbReference>
<dbReference type="InterPro" id="IPR003497">
    <property type="entry name" value="BRO_N_domain"/>
</dbReference>
<dbReference type="RefSeq" id="WP_012721069.1">
    <property type="nucleotide sequence ID" value="NC_012658.1"/>
</dbReference>
<dbReference type="SMART" id="SM01040">
    <property type="entry name" value="Bro-N"/>
    <property type="match status" value="1"/>
</dbReference>
<evidence type="ECO:0000313" key="3">
    <source>
        <dbReference type="Proteomes" id="UP000002333"/>
    </source>
</evidence>
<protein>
    <submittedName>
        <fullName evidence="2">Anti-repressor</fullName>
    </submittedName>
</protein>
<dbReference type="GO" id="GO:0003677">
    <property type="term" value="F:DNA binding"/>
    <property type="evidence" value="ECO:0007669"/>
    <property type="project" value="InterPro"/>
</dbReference>
<feature type="domain" description="Bro-N" evidence="1">
    <location>
        <begin position="2"/>
        <end position="119"/>
    </location>
</feature>
<organism evidence="2 3">
    <name type="scientific">Clostridium botulinum (strain 657 / Type Ba4)</name>
    <dbReference type="NCBI Taxonomy" id="515621"/>
    <lineage>
        <taxon>Bacteria</taxon>
        <taxon>Bacillati</taxon>
        <taxon>Bacillota</taxon>
        <taxon>Clostridia</taxon>
        <taxon>Eubacteriales</taxon>
        <taxon>Clostridiaceae</taxon>
        <taxon>Clostridium</taxon>
    </lineage>
</organism>
<gene>
    <name evidence="2" type="ordered locus">CLJ_B2576</name>
</gene>
<dbReference type="PANTHER" id="PTHR36180">
    <property type="entry name" value="DNA-BINDING PROTEIN-RELATED-RELATED"/>
    <property type="match status" value="1"/>
</dbReference>
<dbReference type="PANTHER" id="PTHR36180:SF2">
    <property type="entry name" value="BRO FAMILY PROTEIN"/>
    <property type="match status" value="1"/>
</dbReference>
<dbReference type="InterPro" id="IPR005039">
    <property type="entry name" value="Ant_C"/>
</dbReference>
<dbReference type="AlphaFoldDB" id="A0A3F3A0M6"/>
<dbReference type="Pfam" id="PF02498">
    <property type="entry name" value="Bro-N"/>
    <property type="match status" value="1"/>
</dbReference>
<accession>A0A3F3A0M6</accession>